<sequence length="162" mass="17501">MRALWGVATVLTAVCVTLLVGCAPVAEKSLGITVDDVAFVEYYEYPWGDVPDTIDRLTLDVPEVLSEFVRAYSDMPVTDASPSDLNDLAGGQTQSTRFVLTDGRTIEISKVWLGPKDAIVLWPDGTVSKTEWGSPELFDAYESVGTIDEVDAADRPGATLGR</sequence>
<proteinExistence type="predicted"/>
<comment type="caution">
    <text evidence="1">The sequence shown here is derived from an EMBL/GenBank/DDBJ whole genome shotgun (WGS) entry which is preliminary data.</text>
</comment>
<evidence type="ECO:0000313" key="2">
    <source>
        <dbReference type="Proteomes" id="UP001262835"/>
    </source>
</evidence>
<dbReference type="EMBL" id="JAUZVT010000001">
    <property type="protein sequence ID" value="MDT3329226.1"/>
    <property type="molecule type" value="Genomic_DNA"/>
</dbReference>
<reference evidence="1 2" key="1">
    <citation type="submission" date="2023-08" db="EMBL/GenBank/DDBJ databases">
        <title>Microbacterium aquilitoris sp. nov. and Microbacterium gwkjibeachense sp. nov., isolated from beach.</title>
        <authorList>
            <person name="Lee S.D."/>
            <person name="Yang H."/>
            <person name="Kim I."/>
        </authorList>
    </citation>
    <scope>NUCLEOTIDE SEQUENCE [LARGE SCALE GENOMIC DNA]</scope>
    <source>
        <strain evidence="1 2">KSW-18</strain>
    </source>
</reference>
<keyword evidence="2" id="KW-1185">Reference proteome</keyword>
<dbReference type="RefSeq" id="WP_311868286.1">
    <property type="nucleotide sequence ID" value="NZ_JAUZVT010000001.1"/>
</dbReference>
<name>A0ABU3GEW2_9MICO</name>
<protein>
    <recommendedName>
        <fullName evidence="3">Lipoprotein</fullName>
    </recommendedName>
</protein>
<accession>A0ABU3GEW2</accession>
<organism evidence="1 2">
    <name type="scientific">Microbacterium aquilitoris</name>
    <dbReference type="NCBI Taxonomy" id="3067307"/>
    <lineage>
        <taxon>Bacteria</taxon>
        <taxon>Bacillati</taxon>
        <taxon>Actinomycetota</taxon>
        <taxon>Actinomycetes</taxon>
        <taxon>Micrococcales</taxon>
        <taxon>Microbacteriaceae</taxon>
        <taxon>Microbacterium</taxon>
    </lineage>
</organism>
<evidence type="ECO:0008006" key="3">
    <source>
        <dbReference type="Google" id="ProtNLM"/>
    </source>
</evidence>
<gene>
    <name evidence="1" type="ORF">Q9S78_00960</name>
</gene>
<dbReference type="Proteomes" id="UP001262835">
    <property type="component" value="Unassembled WGS sequence"/>
</dbReference>
<evidence type="ECO:0000313" key="1">
    <source>
        <dbReference type="EMBL" id="MDT3329226.1"/>
    </source>
</evidence>
<dbReference type="PROSITE" id="PS51257">
    <property type="entry name" value="PROKAR_LIPOPROTEIN"/>
    <property type="match status" value="1"/>
</dbReference>